<organism evidence="2 3">
    <name type="scientific">Novosphingobium malaysiense</name>
    <dbReference type="NCBI Taxonomy" id="1348853"/>
    <lineage>
        <taxon>Bacteria</taxon>
        <taxon>Pseudomonadati</taxon>
        <taxon>Pseudomonadota</taxon>
        <taxon>Alphaproteobacteria</taxon>
        <taxon>Sphingomonadales</taxon>
        <taxon>Sphingomonadaceae</taxon>
        <taxon>Novosphingobium</taxon>
    </lineage>
</organism>
<name>A0A0B1ZL62_9SPHN</name>
<feature type="signal peptide" evidence="1">
    <location>
        <begin position="1"/>
        <end position="30"/>
    </location>
</feature>
<keyword evidence="1" id="KW-0732">Signal</keyword>
<evidence type="ECO:0000313" key="3">
    <source>
        <dbReference type="Proteomes" id="UP000031057"/>
    </source>
</evidence>
<dbReference type="AlphaFoldDB" id="A0A0B1ZL62"/>
<gene>
    <name evidence="2" type="ORF">LK12_18535</name>
</gene>
<proteinExistence type="predicted"/>
<dbReference type="Proteomes" id="UP000031057">
    <property type="component" value="Unassembled WGS sequence"/>
</dbReference>
<reference evidence="2 3" key="1">
    <citation type="submission" date="2014-10" db="EMBL/GenBank/DDBJ databases">
        <title>Genome sequence of Novosphingobium malaysiense MUSC 273(T).</title>
        <authorList>
            <person name="Lee L.-H."/>
        </authorList>
    </citation>
    <scope>NUCLEOTIDE SEQUENCE [LARGE SCALE GENOMIC DNA]</scope>
    <source>
        <strain evidence="2 3">MUSC 273</strain>
    </source>
</reference>
<sequence>MCNCGKAGSMRTSLVVFGLAVQACSTPALANEAKAIGASAQAAMPMSVSWSVTDQDIVERAKTRRFANDGGTEGWGLEYVSLHSSHKDVLPLANTRLKVHVRHAKLTAWHTVASDTVLGAAVFAGTASRLDRTSAIFPGKTKARYAGMQLAVAQGGNWRLRSEWFFQGGWGGRSLEADAIRMTNGEPPRARGVRATLEVPIADTAATLSLEADVGSRALAPGQAIRHRQQVGLGFTTSF</sequence>
<comment type="caution">
    <text evidence="2">The sequence shown here is derived from an EMBL/GenBank/DDBJ whole genome shotgun (WGS) entry which is preliminary data.</text>
</comment>
<dbReference type="STRING" id="1348853.LK12_18535"/>
<feature type="chain" id="PRO_5002085649" evidence="1">
    <location>
        <begin position="31"/>
        <end position="239"/>
    </location>
</feature>
<dbReference type="PROSITE" id="PS51257">
    <property type="entry name" value="PROKAR_LIPOPROTEIN"/>
    <property type="match status" value="1"/>
</dbReference>
<evidence type="ECO:0000313" key="2">
    <source>
        <dbReference type="EMBL" id="KHK90054.1"/>
    </source>
</evidence>
<accession>A0A0B1ZL62</accession>
<keyword evidence="3" id="KW-1185">Reference proteome</keyword>
<protein>
    <submittedName>
        <fullName evidence="2">Uncharacterized protein</fullName>
    </submittedName>
</protein>
<dbReference type="EMBL" id="JTDI01000006">
    <property type="protein sequence ID" value="KHK90054.1"/>
    <property type="molecule type" value="Genomic_DNA"/>
</dbReference>
<evidence type="ECO:0000256" key="1">
    <source>
        <dbReference type="SAM" id="SignalP"/>
    </source>
</evidence>